<feature type="region of interest" description="Disordered" evidence="1">
    <location>
        <begin position="1"/>
        <end position="109"/>
    </location>
</feature>
<evidence type="ECO:0000256" key="1">
    <source>
        <dbReference type="SAM" id="MobiDB-lite"/>
    </source>
</evidence>
<sequence length="311" mass="33820">MAVLAPADWHPPRDHTMDAPSNSAIPRQRSSPANDHPSSTHPQQSLQQQHSQQSQQPYPYPVQQQQAQGAWTPSVSAQPFYPSFYQNQQHPPQPYPIHPHQPQNPYFDPTANAQLAQWAYQQMMFNAQAQAQMGPHSPITGTPQRSAPSSAPASPAEYFNPNQLFNHFPSGTPPPQQQSQHHSHHAPSYTQRTASADTGRTQYDGFHPYRRPQNTASGASGRSQGQEGDWRPAGTFQPPYARGDASASSTSVNSSNSNHGNGSGGNGGSRQRTSSIQGQSPSHSHPHVNGSASHQGSVRSRSGSSPQQRFV</sequence>
<dbReference type="HOGENOM" id="CLU_894461_0_0_1"/>
<dbReference type="AlphaFoldDB" id="A0A0C9V0J1"/>
<keyword evidence="3" id="KW-1185">Reference proteome</keyword>
<organism evidence="2 3">
    <name type="scientific">Hydnomerulius pinastri MD-312</name>
    <dbReference type="NCBI Taxonomy" id="994086"/>
    <lineage>
        <taxon>Eukaryota</taxon>
        <taxon>Fungi</taxon>
        <taxon>Dikarya</taxon>
        <taxon>Basidiomycota</taxon>
        <taxon>Agaricomycotina</taxon>
        <taxon>Agaricomycetes</taxon>
        <taxon>Agaricomycetidae</taxon>
        <taxon>Boletales</taxon>
        <taxon>Boletales incertae sedis</taxon>
        <taxon>Leucogyrophana</taxon>
    </lineage>
</organism>
<feature type="compositionally biased region" description="Polar residues" evidence="1">
    <location>
        <begin position="189"/>
        <end position="201"/>
    </location>
</feature>
<feature type="region of interest" description="Disordered" evidence="1">
    <location>
        <begin position="129"/>
        <end position="311"/>
    </location>
</feature>
<gene>
    <name evidence="2" type="ORF">HYDPIDRAFT_33889</name>
</gene>
<feature type="compositionally biased region" description="Polar residues" evidence="1">
    <location>
        <begin position="290"/>
        <end position="311"/>
    </location>
</feature>
<dbReference type="EMBL" id="KN839913">
    <property type="protein sequence ID" value="KIJ58739.1"/>
    <property type="molecule type" value="Genomic_DNA"/>
</dbReference>
<protein>
    <submittedName>
        <fullName evidence="2">Uncharacterized protein</fullName>
    </submittedName>
</protein>
<evidence type="ECO:0000313" key="3">
    <source>
        <dbReference type="Proteomes" id="UP000053820"/>
    </source>
</evidence>
<evidence type="ECO:0000313" key="2">
    <source>
        <dbReference type="EMBL" id="KIJ58739.1"/>
    </source>
</evidence>
<feature type="compositionally biased region" description="Polar residues" evidence="1">
    <location>
        <begin position="19"/>
        <end position="33"/>
    </location>
</feature>
<proteinExistence type="predicted"/>
<reference evidence="2 3" key="1">
    <citation type="submission" date="2014-04" db="EMBL/GenBank/DDBJ databases">
        <title>Evolutionary Origins and Diversification of the Mycorrhizal Mutualists.</title>
        <authorList>
            <consortium name="DOE Joint Genome Institute"/>
            <consortium name="Mycorrhizal Genomics Consortium"/>
            <person name="Kohler A."/>
            <person name="Kuo A."/>
            <person name="Nagy L.G."/>
            <person name="Floudas D."/>
            <person name="Copeland A."/>
            <person name="Barry K.W."/>
            <person name="Cichocki N."/>
            <person name="Veneault-Fourrey C."/>
            <person name="LaButti K."/>
            <person name="Lindquist E.A."/>
            <person name="Lipzen A."/>
            <person name="Lundell T."/>
            <person name="Morin E."/>
            <person name="Murat C."/>
            <person name="Riley R."/>
            <person name="Ohm R."/>
            <person name="Sun H."/>
            <person name="Tunlid A."/>
            <person name="Henrissat B."/>
            <person name="Grigoriev I.V."/>
            <person name="Hibbett D.S."/>
            <person name="Martin F."/>
        </authorList>
    </citation>
    <scope>NUCLEOTIDE SEQUENCE [LARGE SCALE GENOMIC DNA]</scope>
    <source>
        <strain evidence="2 3">MD-312</strain>
    </source>
</reference>
<name>A0A0C9V0J1_9AGAM</name>
<feature type="compositionally biased region" description="Low complexity" evidence="1">
    <location>
        <begin position="146"/>
        <end position="156"/>
    </location>
</feature>
<feature type="compositionally biased region" description="Polar residues" evidence="1">
    <location>
        <begin position="270"/>
        <end position="283"/>
    </location>
</feature>
<feature type="compositionally biased region" description="Low complexity" evidence="1">
    <location>
        <begin position="37"/>
        <end position="68"/>
    </location>
</feature>
<feature type="compositionally biased region" description="Low complexity" evidence="1">
    <location>
        <begin position="246"/>
        <end position="260"/>
    </location>
</feature>
<dbReference type="Proteomes" id="UP000053820">
    <property type="component" value="Unassembled WGS sequence"/>
</dbReference>
<feature type="compositionally biased region" description="Polar residues" evidence="1">
    <location>
        <begin position="212"/>
        <end position="226"/>
    </location>
</feature>
<dbReference type="OrthoDB" id="5563016at2759"/>
<accession>A0A0C9V0J1</accession>